<evidence type="ECO:0000313" key="2">
    <source>
        <dbReference type="Proteomes" id="UP000592780"/>
    </source>
</evidence>
<dbReference type="RefSeq" id="WP_084598404.1">
    <property type="nucleotide sequence ID" value="NZ_JACHDD010000031.1"/>
</dbReference>
<protein>
    <submittedName>
        <fullName evidence="1">Uncharacterized protein</fullName>
    </submittedName>
</protein>
<proteinExistence type="predicted"/>
<sequence>MKKSLFVLTLALGASYHVSAATFEGCPMRGEIKMAGSVYTATASDNEGIWLGIVKGPDEGSIKEFSSATFYPAQLDNAGTGQPALVKCSYELSRGGYVNLQYIPRSPLPALDLRDLNQWRRKNGPYNPDYYECTDPAAWRCRFLVVRPS</sequence>
<dbReference type="Pfam" id="PF12582">
    <property type="entry name" value="DUF3757"/>
    <property type="match status" value="1"/>
</dbReference>
<reference evidence="1 2" key="1">
    <citation type="submission" date="2020-08" db="EMBL/GenBank/DDBJ databases">
        <title>Genomic Encyclopedia of Type Strains, Phase IV (KMG-V): Genome sequencing to study the core and pangenomes of soil and plant-associated prokaryotes.</title>
        <authorList>
            <person name="Whitman W."/>
        </authorList>
    </citation>
    <scope>NUCLEOTIDE SEQUENCE [LARGE SCALE GENOMIC DNA]</scope>
    <source>
        <strain evidence="1 2">JPY158</strain>
    </source>
</reference>
<dbReference type="OrthoDB" id="9089441at2"/>
<dbReference type="InterPro" id="IPR022231">
    <property type="entry name" value="DUF3757"/>
</dbReference>
<dbReference type="EMBL" id="JACHDD010000031">
    <property type="protein sequence ID" value="MBB5429545.1"/>
    <property type="molecule type" value="Genomic_DNA"/>
</dbReference>
<dbReference type="Proteomes" id="UP000592780">
    <property type="component" value="Unassembled WGS sequence"/>
</dbReference>
<accession>A0A6I1Q2E4</accession>
<gene>
    <name evidence="1" type="ORF">HDG40_007742</name>
</gene>
<keyword evidence="2" id="KW-1185">Reference proteome</keyword>
<dbReference type="AlphaFoldDB" id="A0A6I1Q2E4"/>
<name>A0A6I1Q2E4_PARAM</name>
<organism evidence="1 2">
    <name type="scientific">Paraburkholderia atlantica</name>
    <dbReference type="NCBI Taxonomy" id="2654982"/>
    <lineage>
        <taxon>Bacteria</taxon>
        <taxon>Pseudomonadati</taxon>
        <taxon>Pseudomonadota</taxon>
        <taxon>Betaproteobacteria</taxon>
        <taxon>Burkholderiales</taxon>
        <taxon>Burkholderiaceae</taxon>
        <taxon>Paraburkholderia</taxon>
    </lineage>
</organism>
<evidence type="ECO:0000313" key="1">
    <source>
        <dbReference type="EMBL" id="MBB5429545.1"/>
    </source>
</evidence>
<comment type="caution">
    <text evidence="1">The sequence shown here is derived from an EMBL/GenBank/DDBJ whole genome shotgun (WGS) entry which is preliminary data.</text>
</comment>